<sequence length="136" mass="15405">MTVAAQGPCPCGRVDARRRPLPFAGCCGRYLAEFERTPAPDAEALMRSRYSAFVLEDAGYLLATWHPSTRPPEVGFEPGLKWLGLDVRDHRVLDATHAEVEFVARSRLAGRAQRLHERSRFVCEDGRWFYLDGEIE</sequence>
<evidence type="ECO:0000256" key="1">
    <source>
        <dbReference type="HAMAP-Rule" id="MF_00612"/>
    </source>
</evidence>
<dbReference type="Pfam" id="PF17775">
    <property type="entry name" value="YchJ_M-like"/>
    <property type="match status" value="1"/>
</dbReference>
<name>A0A937CSQ9_9BURK</name>
<evidence type="ECO:0000259" key="2">
    <source>
        <dbReference type="Pfam" id="PF17775"/>
    </source>
</evidence>
<dbReference type="RefSeq" id="WP_201674361.1">
    <property type="nucleotide sequence ID" value="NZ_JAEQNE010000002.1"/>
</dbReference>
<dbReference type="HAMAP" id="MF_00612">
    <property type="entry name" value="UPF0225"/>
    <property type="match status" value="1"/>
</dbReference>
<dbReference type="Gene3D" id="3.10.450.50">
    <property type="match status" value="1"/>
</dbReference>
<dbReference type="InterPro" id="IPR048469">
    <property type="entry name" value="YchJ-like_M"/>
</dbReference>
<organism evidence="3 4">
    <name type="scientific">Ramlibacter monticola</name>
    <dbReference type="NCBI Taxonomy" id="1926872"/>
    <lineage>
        <taxon>Bacteria</taxon>
        <taxon>Pseudomonadati</taxon>
        <taxon>Pseudomonadota</taxon>
        <taxon>Betaproteobacteria</taxon>
        <taxon>Burkholderiales</taxon>
        <taxon>Comamonadaceae</taxon>
        <taxon>Ramlibacter</taxon>
    </lineage>
</organism>
<dbReference type="SUPFAM" id="SSF54427">
    <property type="entry name" value="NTF2-like"/>
    <property type="match status" value="1"/>
</dbReference>
<proteinExistence type="inferred from homology"/>
<keyword evidence="4" id="KW-1185">Reference proteome</keyword>
<comment type="similarity">
    <text evidence="1">Belongs to the UPF0225 family.</text>
</comment>
<evidence type="ECO:0000313" key="4">
    <source>
        <dbReference type="Proteomes" id="UP000599109"/>
    </source>
</evidence>
<dbReference type="AlphaFoldDB" id="A0A937CSQ9"/>
<gene>
    <name evidence="3" type="ORF">JJ685_11465</name>
</gene>
<dbReference type="Proteomes" id="UP000599109">
    <property type="component" value="Unassembled WGS sequence"/>
</dbReference>
<dbReference type="InterPro" id="IPR032710">
    <property type="entry name" value="NTF2-like_dom_sf"/>
</dbReference>
<feature type="domain" description="YchJ-like middle NTF2-like" evidence="2">
    <location>
        <begin position="41"/>
        <end position="133"/>
    </location>
</feature>
<evidence type="ECO:0000313" key="3">
    <source>
        <dbReference type="EMBL" id="MBL0391755.1"/>
    </source>
</evidence>
<protein>
    <recommendedName>
        <fullName evidence="1">UPF0225 protein JJ685_11465</fullName>
    </recommendedName>
</protein>
<dbReference type="EMBL" id="JAEQNE010000002">
    <property type="protein sequence ID" value="MBL0391755.1"/>
    <property type="molecule type" value="Genomic_DNA"/>
</dbReference>
<reference evidence="3 4" key="1">
    <citation type="journal article" date="2017" name="Int. J. Syst. Evol. Microbiol.">
        <title>Ramlibacter monticola sp. nov., isolated from forest soil.</title>
        <authorList>
            <person name="Chaudhary D.K."/>
            <person name="Kim J."/>
        </authorList>
    </citation>
    <scope>NUCLEOTIDE SEQUENCE [LARGE SCALE GENOMIC DNA]</scope>
    <source>
        <strain evidence="3 4">KACC 19175</strain>
    </source>
</reference>
<accession>A0A937CSQ9</accession>
<comment type="caution">
    <text evidence="3">The sequence shown here is derived from an EMBL/GenBank/DDBJ whole genome shotgun (WGS) entry which is preliminary data.</text>
</comment>
<dbReference type="InterPro" id="IPR023006">
    <property type="entry name" value="YchJ-like"/>
</dbReference>